<evidence type="ECO:0008006" key="4">
    <source>
        <dbReference type="Google" id="ProtNLM"/>
    </source>
</evidence>
<feature type="compositionally biased region" description="Polar residues" evidence="1">
    <location>
        <begin position="215"/>
        <end position="233"/>
    </location>
</feature>
<dbReference type="AlphaFoldDB" id="A0A5M8PHT7"/>
<proteinExistence type="predicted"/>
<feature type="region of interest" description="Disordered" evidence="1">
    <location>
        <begin position="158"/>
        <end position="251"/>
    </location>
</feature>
<accession>A0A5M8PHT7</accession>
<dbReference type="EMBL" id="VXIT01000012">
    <property type="protein sequence ID" value="KAA6408957.1"/>
    <property type="molecule type" value="Genomic_DNA"/>
</dbReference>
<evidence type="ECO:0000313" key="3">
    <source>
        <dbReference type="Proteomes" id="UP000324767"/>
    </source>
</evidence>
<comment type="caution">
    <text evidence="2">The sequence shown here is derived from an EMBL/GenBank/DDBJ whole genome shotgun (WGS) entry which is preliminary data.</text>
</comment>
<feature type="compositionally biased region" description="Basic residues" evidence="1">
    <location>
        <begin position="158"/>
        <end position="172"/>
    </location>
</feature>
<evidence type="ECO:0000313" key="2">
    <source>
        <dbReference type="EMBL" id="KAA6408957.1"/>
    </source>
</evidence>
<feature type="region of interest" description="Disordered" evidence="1">
    <location>
        <begin position="265"/>
        <end position="314"/>
    </location>
</feature>
<dbReference type="Proteomes" id="UP000324767">
    <property type="component" value="Unassembled WGS sequence"/>
</dbReference>
<evidence type="ECO:0000256" key="1">
    <source>
        <dbReference type="SAM" id="MobiDB-lite"/>
    </source>
</evidence>
<reference evidence="2 3" key="1">
    <citation type="submission" date="2019-09" db="EMBL/GenBank/DDBJ databases">
        <title>The hologenome of the rock-dwelling lichen Lasallia pustulata.</title>
        <authorList>
            <person name="Greshake Tzovaras B."/>
            <person name="Segers F."/>
            <person name="Bicker A."/>
            <person name="Dal Grande F."/>
            <person name="Otte J."/>
            <person name="Hankeln T."/>
            <person name="Schmitt I."/>
            <person name="Ebersberger I."/>
        </authorList>
    </citation>
    <scope>NUCLEOTIDE SEQUENCE [LARGE SCALE GENOMIC DNA]</scope>
    <source>
        <strain evidence="2">A1-1</strain>
    </source>
</reference>
<name>A0A5M8PHT7_9LECA</name>
<protein>
    <recommendedName>
        <fullName evidence="4">Chromo domain-containing protein</fullName>
    </recommendedName>
</protein>
<feature type="compositionally biased region" description="Basic residues" evidence="1">
    <location>
        <begin position="410"/>
        <end position="419"/>
    </location>
</feature>
<feature type="region of interest" description="Disordered" evidence="1">
    <location>
        <begin position="376"/>
        <end position="431"/>
    </location>
</feature>
<dbReference type="OrthoDB" id="433924at2759"/>
<organism evidence="2 3">
    <name type="scientific">Lasallia pustulata</name>
    <dbReference type="NCBI Taxonomy" id="136370"/>
    <lineage>
        <taxon>Eukaryota</taxon>
        <taxon>Fungi</taxon>
        <taxon>Dikarya</taxon>
        <taxon>Ascomycota</taxon>
        <taxon>Pezizomycotina</taxon>
        <taxon>Lecanoromycetes</taxon>
        <taxon>OSLEUM clade</taxon>
        <taxon>Umbilicariomycetidae</taxon>
        <taxon>Umbilicariales</taxon>
        <taxon>Umbilicariaceae</taxon>
        <taxon>Lasallia</taxon>
    </lineage>
</organism>
<gene>
    <name evidence="2" type="ORF">FRX48_07301</name>
</gene>
<feature type="compositionally biased region" description="Polar residues" evidence="1">
    <location>
        <begin position="1"/>
        <end position="10"/>
    </location>
</feature>
<feature type="region of interest" description="Disordered" evidence="1">
    <location>
        <begin position="1"/>
        <end position="47"/>
    </location>
</feature>
<sequence length="482" mass="53721">MPATSTSSVSPFGLKPTSYTPHIPPPSFRDARSSSSRNGRARLSRALPELTTRQVSHVLIPARPKYTPNFAASSPLPPRSSLSSVQYGRPRLDIFSRVTTGSEVRFQLRKEVDGVTTIWPEDVPLERLFDFITPEQLQTFEHEQYMIEEEEQQKLRLAVKRRGRPTGLKKKPSATGLSRQARSGKPSTWPPSSITAETDTLKRDWDRALAPNPPQTIGQGTNSSGASTRSTRSQKSEELEGRYLMLPPTPRRTLRRVLIPLSSSPTSLKTVAPAHAQQQAGSVPKNDSLHQPATVPHPPSRSVERTNDEMNNGHVFRPTATLKAVSISSFAQSSLVDLEDSDDEHSENSEALLRQFQGQIVQSLIQRAPSRTPNLTHTIDLTSSPSPVPAPSSFKHRASPIKSTPPTPRTTKKRKRLFTRKSTTPKRPAQKEGDWFVECIDHPHEENTWESEDTFLGADEILKSYWARVGVVRAGEHEKSWV</sequence>